<evidence type="ECO:0000313" key="5">
    <source>
        <dbReference type="Proteomes" id="UP000254835"/>
    </source>
</evidence>
<evidence type="ECO:0000259" key="2">
    <source>
        <dbReference type="Pfam" id="PF00496"/>
    </source>
</evidence>
<dbReference type="Proteomes" id="UP000254835">
    <property type="component" value="Unassembled WGS sequence"/>
</dbReference>
<evidence type="ECO:0000256" key="1">
    <source>
        <dbReference type="ARBA" id="ARBA00023125"/>
    </source>
</evidence>
<sequence>MTSRRLEQQYLRLLNLVGVLAVDITLQELADKLSCTKRHMRTLLVQMQQAGWLIWQAEAGRGRRSHLQLLRNTHQLLIEKAEQLLDAGDFNEAIALLGEDKQLITPLLRAKLGYRVHDDYQALRIPYYRTIPNLYPGTPLRRSELHLVRQIFNGLTRIDEETGEVTTDLAHRWRMLDPLHWRFYLRPAVQFHDGRELSSHDVVSSLTRCAKLPLFSHIQHISQHGQLGVVIELSQPDPYLPLLLAHHSALILPADHAAQPDFASHPVGTGPYRVAENDAWHLQMKSFDHYFGFRGLLDEVEVLIFPDLARPQEHPTTDAPVGLSEQLSIANIQSATWLSSSISDIDYVSGFAAGLTGKPSDSTQEMFLERGGYFLLCNSHSPYWHCIEQRRWLREILNPYNLIQRLIAPIRPFWVPASSVLPTWFHGIDSGEKCSPFPTHTEREPDDMPVLTLAYHAQHPEYSMLVTEMAHILAAQGIRLEASELDYATWAKGDANVDLWLGTVNFAIPEEWNVATWLLGSPLLRQSITGGDEIRLQTYLHDWRNQSLNAEQLIREIIASGWLQPLFHHWMRLKAPDQAQGAHLNNLGWFDFQTTWLEPE</sequence>
<dbReference type="Pfam" id="PF12793">
    <property type="entry name" value="SgrR_N"/>
    <property type="match status" value="1"/>
</dbReference>
<dbReference type="InterPro" id="IPR025370">
    <property type="entry name" value="SgrR_HTH_N"/>
</dbReference>
<gene>
    <name evidence="4" type="primary">sgrR_1</name>
    <name evidence="4" type="ORF">NCTC11470_01062</name>
</gene>
<dbReference type="Gene3D" id="3.40.190.10">
    <property type="entry name" value="Periplasmic binding protein-like II"/>
    <property type="match status" value="1"/>
</dbReference>
<dbReference type="InterPro" id="IPR000914">
    <property type="entry name" value="SBP_5_dom"/>
</dbReference>
<dbReference type="SUPFAM" id="SSF53850">
    <property type="entry name" value="Periplasmic binding protein-like II"/>
    <property type="match status" value="1"/>
</dbReference>
<keyword evidence="1" id="KW-0238">DNA-binding</keyword>
<dbReference type="OrthoDB" id="5894719at2"/>
<name>A0A380PRV8_YERFR</name>
<dbReference type="RefSeq" id="WP_004709617.1">
    <property type="nucleotide sequence ID" value="NZ_CP023964.1"/>
</dbReference>
<dbReference type="CDD" id="cd08507">
    <property type="entry name" value="PBP2_SgrR_like"/>
    <property type="match status" value="1"/>
</dbReference>
<reference evidence="4 5" key="1">
    <citation type="submission" date="2018-06" db="EMBL/GenBank/DDBJ databases">
        <authorList>
            <consortium name="Pathogen Informatics"/>
            <person name="Doyle S."/>
        </authorList>
    </citation>
    <scope>NUCLEOTIDE SEQUENCE [LARGE SCALE GENOMIC DNA]</scope>
    <source>
        <strain evidence="4 5">NCTC11470</strain>
    </source>
</reference>
<evidence type="ECO:0000313" key="4">
    <source>
        <dbReference type="EMBL" id="SUP76039.1"/>
    </source>
</evidence>
<dbReference type="GeneID" id="57906308"/>
<dbReference type="PANTHER" id="PTHR30290">
    <property type="entry name" value="PERIPLASMIC BINDING COMPONENT OF ABC TRANSPORTER"/>
    <property type="match status" value="1"/>
</dbReference>
<protein>
    <submittedName>
        <fullName evidence="4">ABC transporter substrate-binding protein</fullName>
    </submittedName>
</protein>
<dbReference type="AlphaFoldDB" id="A0A380PRV8"/>
<dbReference type="PANTHER" id="PTHR30290:SF72">
    <property type="entry name" value="HTH-TYPE TRANSCRIPTIONAL REGULATOR SGRR"/>
    <property type="match status" value="1"/>
</dbReference>
<dbReference type="Pfam" id="PF00496">
    <property type="entry name" value="SBP_bac_5"/>
    <property type="match status" value="1"/>
</dbReference>
<accession>A0A380PRV8</accession>
<dbReference type="GO" id="GO:0003677">
    <property type="term" value="F:DNA binding"/>
    <property type="evidence" value="ECO:0007669"/>
    <property type="project" value="UniProtKB-KW"/>
</dbReference>
<dbReference type="EMBL" id="UHJA01000001">
    <property type="protein sequence ID" value="SUP76039.1"/>
    <property type="molecule type" value="Genomic_DNA"/>
</dbReference>
<dbReference type="GO" id="GO:1904680">
    <property type="term" value="F:peptide transmembrane transporter activity"/>
    <property type="evidence" value="ECO:0007669"/>
    <property type="project" value="TreeGrafter"/>
</dbReference>
<proteinExistence type="predicted"/>
<evidence type="ECO:0000259" key="3">
    <source>
        <dbReference type="Pfam" id="PF12793"/>
    </source>
</evidence>
<feature type="domain" description="Solute-binding protein family 5" evidence="2">
    <location>
        <begin position="165"/>
        <end position="307"/>
    </location>
</feature>
<dbReference type="InterPro" id="IPR039424">
    <property type="entry name" value="SBP_5"/>
</dbReference>
<dbReference type="GO" id="GO:0015833">
    <property type="term" value="P:peptide transport"/>
    <property type="evidence" value="ECO:0007669"/>
    <property type="project" value="TreeGrafter"/>
</dbReference>
<feature type="domain" description="Transcriptional regulator SgrR N-terminal HTH" evidence="3">
    <location>
        <begin position="5"/>
        <end position="117"/>
    </location>
</feature>
<organism evidence="4 5">
    <name type="scientific">Yersinia frederiksenii</name>
    <dbReference type="NCBI Taxonomy" id="29484"/>
    <lineage>
        <taxon>Bacteria</taxon>
        <taxon>Pseudomonadati</taxon>
        <taxon>Pseudomonadota</taxon>
        <taxon>Gammaproteobacteria</taxon>
        <taxon>Enterobacterales</taxon>
        <taxon>Yersiniaceae</taxon>
        <taxon>Yersinia</taxon>
    </lineage>
</organism>